<dbReference type="GO" id="GO:0020037">
    <property type="term" value="F:heme binding"/>
    <property type="evidence" value="ECO:0007669"/>
    <property type="project" value="UniProtKB-UniRule"/>
</dbReference>
<sequence>MTTKTEDGCGETPTKVYRLHEVQQHKDNSSTWMIIDNKVYDITKFLDEHPGGEEVLLDQAGGDGTEPFEDVGHSSDARIMMKNFYLGELHEDDRKERPKISFLPPNSDHKIKPSEICTKSNNFLSLSSPTQPIEVPFSRNSWTNWIVPIGIALAVALLYRYVTSPGYSS</sequence>
<keyword evidence="3 14" id="KW-0349">Heme</keyword>
<keyword evidence="5 14" id="KW-0479">Metal-binding</keyword>
<dbReference type="InterPro" id="IPR001199">
    <property type="entry name" value="Cyt_B5-like_heme/steroid-bd"/>
</dbReference>
<keyword evidence="9 14" id="KW-0408">Iron</keyword>
<evidence type="ECO:0000256" key="5">
    <source>
        <dbReference type="ARBA" id="ARBA00022723"/>
    </source>
</evidence>
<dbReference type="InterPro" id="IPR050668">
    <property type="entry name" value="Cytochrome_b5"/>
</dbReference>
<dbReference type="PROSITE" id="PS00191">
    <property type="entry name" value="CYTOCHROME_B5_1"/>
    <property type="match status" value="1"/>
</dbReference>
<evidence type="ECO:0000256" key="2">
    <source>
        <dbReference type="ARBA" id="ARBA00022448"/>
    </source>
</evidence>
<keyword evidence="17" id="KW-1185">Reference proteome</keyword>
<dbReference type="PANTHER" id="PTHR19359">
    <property type="entry name" value="CYTOCHROME B5"/>
    <property type="match status" value="1"/>
</dbReference>
<keyword evidence="7" id="KW-0492">Microsome</keyword>
<dbReference type="FunFam" id="3.10.120.10:FF:000002">
    <property type="entry name" value="Cytochrome b5 type B"/>
    <property type="match status" value="1"/>
</dbReference>
<dbReference type="Pfam" id="PF00173">
    <property type="entry name" value="Cyt-b5"/>
    <property type="match status" value="1"/>
</dbReference>
<evidence type="ECO:0000259" key="15">
    <source>
        <dbReference type="PROSITE" id="PS50255"/>
    </source>
</evidence>
<dbReference type="EMBL" id="CAHIKZ030001497">
    <property type="protein sequence ID" value="CAE1265948.1"/>
    <property type="molecule type" value="Genomic_DNA"/>
</dbReference>
<keyword evidence="10 14" id="KW-0472">Membrane</keyword>
<evidence type="ECO:0000256" key="3">
    <source>
        <dbReference type="ARBA" id="ARBA00022617"/>
    </source>
</evidence>
<feature type="domain" description="Cytochrome b5 heme-binding" evidence="15">
    <location>
        <begin position="14"/>
        <end position="90"/>
    </location>
</feature>
<feature type="transmembrane region" description="Helical" evidence="14">
    <location>
        <begin position="142"/>
        <end position="162"/>
    </location>
</feature>
<evidence type="ECO:0000256" key="13">
    <source>
        <dbReference type="ARBA" id="ARBA00039806"/>
    </source>
</evidence>
<evidence type="ECO:0000256" key="1">
    <source>
        <dbReference type="ARBA" id="ARBA00004131"/>
    </source>
</evidence>
<organism evidence="16 17">
    <name type="scientific">Acanthosepion pharaonis</name>
    <name type="common">Pharaoh cuttlefish</name>
    <name type="synonym">Sepia pharaonis</name>
    <dbReference type="NCBI Taxonomy" id="158019"/>
    <lineage>
        <taxon>Eukaryota</taxon>
        <taxon>Metazoa</taxon>
        <taxon>Spiralia</taxon>
        <taxon>Lophotrochozoa</taxon>
        <taxon>Mollusca</taxon>
        <taxon>Cephalopoda</taxon>
        <taxon>Coleoidea</taxon>
        <taxon>Decapodiformes</taxon>
        <taxon>Sepiida</taxon>
        <taxon>Sepiina</taxon>
        <taxon>Sepiidae</taxon>
        <taxon>Acanthosepion</taxon>
    </lineage>
</organism>
<dbReference type="GO" id="GO:0046872">
    <property type="term" value="F:metal ion binding"/>
    <property type="evidence" value="ECO:0007669"/>
    <property type="project" value="UniProtKB-UniRule"/>
</dbReference>
<protein>
    <recommendedName>
        <fullName evidence="13">Cytochrome b5</fullName>
    </recommendedName>
</protein>
<name>A0A812CHR9_ACAPH</name>
<evidence type="ECO:0000256" key="6">
    <source>
        <dbReference type="ARBA" id="ARBA00022824"/>
    </source>
</evidence>
<evidence type="ECO:0000256" key="12">
    <source>
        <dbReference type="ARBA" id="ARBA00038168"/>
    </source>
</evidence>
<dbReference type="Proteomes" id="UP000597762">
    <property type="component" value="Unassembled WGS sequence"/>
</dbReference>
<keyword evidence="4 14" id="KW-0812">Transmembrane</keyword>
<evidence type="ECO:0000256" key="9">
    <source>
        <dbReference type="ARBA" id="ARBA00023004"/>
    </source>
</evidence>
<dbReference type="InterPro" id="IPR036400">
    <property type="entry name" value="Cyt_B5-like_heme/steroid_sf"/>
</dbReference>
<dbReference type="PANTHER" id="PTHR19359:SF150">
    <property type="entry name" value="CYTOCHROME B5"/>
    <property type="match status" value="1"/>
</dbReference>
<evidence type="ECO:0000256" key="7">
    <source>
        <dbReference type="ARBA" id="ARBA00022848"/>
    </source>
</evidence>
<evidence type="ECO:0000256" key="11">
    <source>
        <dbReference type="ARBA" id="ARBA00037877"/>
    </source>
</evidence>
<keyword evidence="6" id="KW-0256">Endoplasmic reticulum</keyword>
<dbReference type="SMART" id="SM01117">
    <property type="entry name" value="Cyt-b5"/>
    <property type="match status" value="1"/>
</dbReference>
<reference evidence="16" key="1">
    <citation type="submission" date="2021-01" db="EMBL/GenBank/DDBJ databases">
        <authorList>
            <person name="Li R."/>
            <person name="Bekaert M."/>
        </authorList>
    </citation>
    <scope>NUCLEOTIDE SEQUENCE</scope>
    <source>
        <strain evidence="16">Farmed</strain>
    </source>
</reference>
<dbReference type="SUPFAM" id="SSF55856">
    <property type="entry name" value="Cytochrome b5-like heme/steroid binding domain"/>
    <property type="match status" value="1"/>
</dbReference>
<evidence type="ECO:0000313" key="17">
    <source>
        <dbReference type="Proteomes" id="UP000597762"/>
    </source>
</evidence>
<accession>A0A812CHR9</accession>
<evidence type="ECO:0000256" key="4">
    <source>
        <dbReference type="ARBA" id="ARBA00022692"/>
    </source>
</evidence>
<keyword evidence="14" id="KW-1133">Transmembrane helix</keyword>
<dbReference type="InterPro" id="IPR018506">
    <property type="entry name" value="Cyt_B5_heme-BS"/>
</dbReference>
<evidence type="ECO:0000256" key="10">
    <source>
        <dbReference type="ARBA" id="ARBA00023136"/>
    </source>
</evidence>
<evidence type="ECO:0000313" key="16">
    <source>
        <dbReference type="EMBL" id="CAE1265948.1"/>
    </source>
</evidence>
<dbReference type="PROSITE" id="PS50255">
    <property type="entry name" value="CYTOCHROME_B5_2"/>
    <property type="match status" value="1"/>
</dbReference>
<gene>
    <name evidence="16" type="ORF">SPHA_34955</name>
</gene>
<keyword evidence="8" id="KW-0249">Electron transport</keyword>
<proteinExistence type="inferred from homology"/>
<dbReference type="AlphaFoldDB" id="A0A812CHR9"/>
<comment type="subcellular location">
    <subcellularLocation>
        <location evidence="1">Endoplasmic reticulum membrane</location>
        <topology evidence="1">Single-pass membrane protein</topology>
        <orientation evidence="1">Cytoplasmic side</orientation>
    </subcellularLocation>
    <subcellularLocation>
        <location evidence="11">Microsome membrane</location>
        <topology evidence="11">Single-pass membrane protein</topology>
        <orientation evidence="11">Cytoplasmic side</orientation>
    </subcellularLocation>
</comment>
<comment type="similarity">
    <text evidence="12 14">Belongs to the cytochrome b5 family.</text>
</comment>
<evidence type="ECO:0000256" key="8">
    <source>
        <dbReference type="ARBA" id="ARBA00022982"/>
    </source>
</evidence>
<dbReference type="Gene3D" id="3.10.120.10">
    <property type="entry name" value="Cytochrome b5-like heme/steroid binding domain"/>
    <property type="match status" value="1"/>
</dbReference>
<dbReference type="PRINTS" id="PR00363">
    <property type="entry name" value="CYTOCHROMEB5"/>
</dbReference>
<dbReference type="GO" id="GO:0005789">
    <property type="term" value="C:endoplasmic reticulum membrane"/>
    <property type="evidence" value="ECO:0007669"/>
    <property type="project" value="UniProtKB-SubCell"/>
</dbReference>
<comment type="caution">
    <text evidence="16">The sequence shown here is derived from an EMBL/GenBank/DDBJ whole genome shotgun (WGS) entry which is preliminary data.</text>
</comment>
<dbReference type="OrthoDB" id="260519at2759"/>
<keyword evidence="2" id="KW-0813">Transport</keyword>
<evidence type="ECO:0000256" key="14">
    <source>
        <dbReference type="RuleBase" id="RU362121"/>
    </source>
</evidence>